<dbReference type="OrthoDB" id="10545181at2759"/>
<evidence type="ECO:0000256" key="1">
    <source>
        <dbReference type="SAM" id="Phobius"/>
    </source>
</evidence>
<dbReference type="EMBL" id="KL584757">
    <property type="protein sequence ID" value="KEQ96132.1"/>
    <property type="molecule type" value="Genomic_DNA"/>
</dbReference>
<organism evidence="2 3">
    <name type="scientific">Aureobasidium subglaciale (strain EXF-2481)</name>
    <name type="common">Aureobasidium pullulans var. subglaciale</name>
    <dbReference type="NCBI Taxonomy" id="1043005"/>
    <lineage>
        <taxon>Eukaryota</taxon>
        <taxon>Fungi</taxon>
        <taxon>Dikarya</taxon>
        <taxon>Ascomycota</taxon>
        <taxon>Pezizomycotina</taxon>
        <taxon>Dothideomycetes</taxon>
        <taxon>Dothideomycetidae</taxon>
        <taxon>Dothideales</taxon>
        <taxon>Saccotheciaceae</taxon>
        <taxon>Aureobasidium</taxon>
    </lineage>
</organism>
<keyword evidence="1" id="KW-0472">Membrane</keyword>
<dbReference type="GeneID" id="25366321"/>
<dbReference type="AlphaFoldDB" id="A0A074YQ21"/>
<keyword evidence="1" id="KW-0812">Transmembrane</keyword>
<proteinExistence type="predicted"/>
<reference evidence="2 3" key="1">
    <citation type="journal article" date="2014" name="BMC Genomics">
        <title>Genome sequencing of four Aureobasidium pullulans varieties: biotechnological potential, stress tolerance, and description of new species.</title>
        <authorList>
            <person name="Gostin Ar C."/>
            <person name="Ohm R.A."/>
            <person name="Kogej T."/>
            <person name="Sonjak S."/>
            <person name="Turk M."/>
            <person name="Zajc J."/>
            <person name="Zalar P."/>
            <person name="Grube M."/>
            <person name="Sun H."/>
            <person name="Han J."/>
            <person name="Sharma A."/>
            <person name="Chiniquy J."/>
            <person name="Ngan C.Y."/>
            <person name="Lipzen A."/>
            <person name="Barry K."/>
            <person name="Grigoriev I.V."/>
            <person name="Gunde-Cimerman N."/>
        </authorList>
    </citation>
    <scope>NUCLEOTIDE SEQUENCE [LARGE SCALE GENOMIC DNA]</scope>
    <source>
        <strain evidence="2 3">EXF-2481</strain>
    </source>
</reference>
<evidence type="ECO:0000313" key="3">
    <source>
        <dbReference type="Proteomes" id="UP000030641"/>
    </source>
</evidence>
<protein>
    <submittedName>
        <fullName evidence="2">Uncharacterized protein</fullName>
    </submittedName>
</protein>
<dbReference type="InParanoid" id="A0A074YQ21"/>
<keyword evidence="1" id="KW-1133">Transmembrane helix</keyword>
<dbReference type="RefSeq" id="XP_013344585.1">
    <property type="nucleotide sequence ID" value="XM_013489131.1"/>
</dbReference>
<name>A0A074YQ21_AURSE</name>
<sequence>MLSTDPLGFLLPIALALSILHLLCPRVFNCLFISLGLLIAKADDTTTKDVCR</sequence>
<keyword evidence="3" id="KW-1185">Reference proteome</keyword>
<evidence type="ECO:0000313" key="2">
    <source>
        <dbReference type="EMBL" id="KEQ96132.1"/>
    </source>
</evidence>
<dbReference type="HOGENOM" id="CLU_3086845_0_0_1"/>
<accession>A0A074YQ21</accession>
<feature type="transmembrane region" description="Helical" evidence="1">
    <location>
        <begin position="6"/>
        <end position="24"/>
    </location>
</feature>
<gene>
    <name evidence="2" type="ORF">AUEXF2481DRAFT_39215</name>
</gene>
<dbReference type="Proteomes" id="UP000030641">
    <property type="component" value="Unassembled WGS sequence"/>
</dbReference>